<reference evidence="2 3" key="1">
    <citation type="submission" date="2023-07" db="EMBL/GenBank/DDBJ databases">
        <title>Sequencing the genomes of 1000 actinobacteria strains.</title>
        <authorList>
            <person name="Klenk H.-P."/>
        </authorList>
    </citation>
    <scope>NUCLEOTIDE SEQUENCE [LARGE SCALE GENOMIC DNA]</scope>
    <source>
        <strain evidence="2 3">DSM 19426</strain>
    </source>
</reference>
<evidence type="ECO:0000313" key="3">
    <source>
        <dbReference type="Proteomes" id="UP001183648"/>
    </source>
</evidence>
<feature type="transmembrane region" description="Helical" evidence="1">
    <location>
        <begin position="245"/>
        <end position="267"/>
    </location>
</feature>
<feature type="transmembrane region" description="Helical" evidence="1">
    <location>
        <begin position="163"/>
        <end position="185"/>
    </location>
</feature>
<protein>
    <recommendedName>
        <fullName evidence="4">ABC transporter permease</fullName>
    </recommendedName>
</protein>
<keyword evidence="1" id="KW-0812">Transmembrane</keyword>
<dbReference type="Proteomes" id="UP001183648">
    <property type="component" value="Unassembled WGS sequence"/>
</dbReference>
<evidence type="ECO:0000313" key="2">
    <source>
        <dbReference type="EMBL" id="MDR7361546.1"/>
    </source>
</evidence>
<evidence type="ECO:0000256" key="1">
    <source>
        <dbReference type="SAM" id="Phobius"/>
    </source>
</evidence>
<feature type="transmembrane region" description="Helical" evidence="1">
    <location>
        <begin position="122"/>
        <end position="143"/>
    </location>
</feature>
<dbReference type="RefSeq" id="WP_310299630.1">
    <property type="nucleotide sequence ID" value="NZ_BAAAPS010000007.1"/>
</dbReference>
<feature type="transmembrane region" description="Helical" evidence="1">
    <location>
        <begin position="72"/>
        <end position="95"/>
    </location>
</feature>
<name>A0ABU2BSE2_9ACTN</name>
<comment type="caution">
    <text evidence="2">The sequence shown here is derived from an EMBL/GenBank/DDBJ whole genome shotgun (WGS) entry which is preliminary data.</text>
</comment>
<evidence type="ECO:0008006" key="4">
    <source>
        <dbReference type="Google" id="ProtNLM"/>
    </source>
</evidence>
<proteinExistence type="predicted"/>
<organism evidence="2 3">
    <name type="scientific">Nocardioides marmoribigeumensis</name>
    <dbReference type="NCBI Taxonomy" id="433649"/>
    <lineage>
        <taxon>Bacteria</taxon>
        <taxon>Bacillati</taxon>
        <taxon>Actinomycetota</taxon>
        <taxon>Actinomycetes</taxon>
        <taxon>Propionibacteriales</taxon>
        <taxon>Nocardioidaceae</taxon>
        <taxon>Nocardioides</taxon>
    </lineage>
</organism>
<accession>A0ABU2BSE2</accession>
<feature type="transmembrane region" description="Helical" evidence="1">
    <location>
        <begin position="192"/>
        <end position="216"/>
    </location>
</feature>
<feature type="transmembrane region" description="Helical" evidence="1">
    <location>
        <begin position="44"/>
        <end position="66"/>
    </location>
</feature>
<keyword evidence="1" id="KW-0472">Membrane</keyword>
<sequence length="273" mass="28725">MTTLVTTPPAAPSARAARPSYAPIPFRRVLSVELRKMFDTRSGFWLMAGIVGLSVLATAGVVLFAPDDQLTYGSFGAAVGIPMTVILPVIAILSVTGEWSQRSGLSTFTLVPQRGRVIGAKALLSVAVGVGGMAVAFAVGALGNLLGSAIAGVDTVWDTGWQSFVMLTLGNVLGVMMGFTLAVLLRSSAAAIVGYFVYNFVLAGIAEVLAASQAWFRDARGWVDFSFAQVPLFNADDRWPTATEWAHLGVTGLCWLAIPLAVGLVMVTRSEVK</sequence>
<dbReference type="EMBL" id="JAVDYG010000001">
    <property type="protein sequence ID" value="MDR7361546.1"/>
    <property type="molecule type" value="Genomic_DNA"/>
</dbReference>
<keyword evidence="3" id="KW-1185">Reference proteome</keyword>
<keyword evidence="1" id="KW-1133">Transmembrane helix</keyword>
<gene>
    <name evidence="2" type="ORF">J2S63_001099</name>
</gene>